<dbReference type="EMBL" id="RHFK02000005">
    <property type="protein sequence ID" value="TWW75916.1"/>
    <property type="molecule type" value="Genomic_DNA"/>
</dbReference>
<protein>
    <submittedName>
        <fullName evidence="2">Uncharacterized protein</fullName>
    </submittedName>
</protein>
<feature type="compositionally biased region" description="Gly residues" evidence="1">
    <location>
        <begin position="64"/>
        <end position="79"/>
    </location>
</feature>
<dbReference type="AlphaFoldDB" id="A0A5C6P9P1"/>
<accession>A0A5C6P9P1</accession>
<proteinExistence type="predicted"/>
<keyword evidence="3" id="KW-1185">Reference proteome</keyword>
<feature type="region of interest" description="Disordered" evidence="1">
    <location>
        <begin position="39"/>
        <end position="97"/>
    </location>
</feature>
<dbReference type="Proteomes" id="UP000324091">
    <property type="component" value="Chromosome 13"/>
</dbReference>
<name>A0A5C6P9P1_9TELE</name>
<sequence length="97" mass="10060">MAYMIHHYPSTEGSLHPNSEVHAVIFNLSHSVAQVVASPWAPGSSVPGVPEEGDSRSRAPTCAHGGGGGSRHSGSGRSGGAESVLHNTPFHKVRDPK</sequence>
<evidence type="ECO:0000313" key="2">
    <source>
        <dbReference type="EMBL" id="TWW75916.1"/>
    </source>
</evidence>
<evidence type="ECO:0000256" key="1">
    <source>
        <dbReference type="SAM" id="MobiDB-lite"/>
    </source>
</evidence>
<evidence type="ECO:0000313" key="3">
    <source>
        <dbReference type="Proteomes" id="UP000324091"/>
    </source>
</evidence>
<reference evidence="2 3" key="1">
    <citation type="submission" date="2019-04" db="EMBL/GenBank/DDBJ databases">
        <title>Chromosome genome assembly for Takifugu flavidus.</title>
        <authorList>
            <person name="Xiao S."/>
        </authorList>
    </citation>
    <scope>NUCLEOTIDE SEQUENCE [LARGE SCALE GENOMIC DNA]</scope>
    <source>
        <strain evidence="2">HTHZ2018</strain>
        <tissue evidence="2">Muscle</tissue>
    </source>
</reference>
<organism evidence="2 3">
    <name type="scientific">Takifugu flavidus</name>
    <name type="common">sansaifugu</name>
    <dbReference type="NCBI Taxonomy" id="433684"/>
    <lineage>
        <taxon>Eukaryota</taxon>
        <taxon>Metazoa</taxon>
        <taxon>Chordata</taxon>
        <taxon>Craniata</taxon>
        <taxon>Vertebrata</taxon>
        <taxon>Euteleostomi</taxon>
        <taxon>Actinopterygii</taxon>
        <taxon>Neopterygii</taxon>
        <taxon>Teleostei</taxon>
        <taxon>Neoteleostei</taxon>
        <taxon>Acanthomorphata</taxon>
        <taxon>Eupercaria</taxon>
        <taxon>Tetraodontiformes</taxon>
        <taxon>Tetradontoidea</taxon>
        <taxon>Tetraodontidae</taxon>
        <taxon>Takifugu</taxon>
    </lineage>
</organism>
<gene>
    <name evidence="2" type="ORF">D4764_13G0005780</name>
</gene>
<comment type="caution">
    <text evidence="2">The sequence shown here is derived from an EMBL/GenBank/DDBJ whole genome shotgun (WGS) entry which is preliminary data.</text>
</comment>